<gene>
    <name evidence="3" type="ORF">I3X05_08390</name>
    <name evidence="4" type="ORF">I3X05_09215</name>
    <name evidence="5" type="ORF">I3X05_09770</name>
    <name evidence="6" type="ORF">I3X05_09885</name>
</gene>
<dbReference type="GO" id="GO:0004803">
    <property type="term" value="F:transposase activity"/>
    <property type="evidence" value="ECO:0007669"/>
    <property type="project" value="InterPro"/>
</dbReference>
<dbReference type="Pfam" id="PF01609">
    <property type="entry name" value="DDE_Tnp_1"/>
    <property type="match status" value="1"/>
</dbReference>
<dbReference type="Proteomes" id="UP000594435">
    <property type="component" value="Chromosome 1"/>
</dbReference>
<dbReference type="EMBL" id="CP065217">
    <property type="protein sequence ID" value="QPL52338.1"/>
    <property type="molecule type" value="Genomic_DNA"/>
</dbReference>
<dbReference type="GO" id="GO:0003677">
    <property type="term" value="F:DNA binding"/>
    <property type="evidence" value="ECO:0007669"/>
    <property type="project" value="InterPro"/>
</dbReference>
<accession>A0AAJ4I8K4</accession>
<dbReference type="EMBL" id="CP065217">
    <property type="protein sequence ID" value="QPL52268.1"/>
    <property type="molecule type" value="Genomic_DNA"/>
</dbReference>
<dbReference type="EMBL" id="CP065217">
    <property type="protein sequence ID" value="QPL52352.1"/>
    <property type="molecule type" value="Genomic_DNA"/>
</dbReference>
<evidence type="ECO:0000313" key="6">
    <source>
        <dbReference type="EMBL" id="QPL52352.1"/>
    </source>
</evidence>
<dbReference type="Pfam" id="PF13808">
    <property type="entry name" value="DDE_Tnp_1_assoc"/>
    <property type="match status" value="1"/>
</dbReference>
<dbReference type="NCBIfam" id="NF033564">
    <property type="entry name" value="transpos_ISAs1"/>
    <property type="match status" value="1"/>
</dbReference>
<dbReference type="InterPro" id="IPR047647">
    <property type="entry name" value="ISAs1_transpos"/>
</dbReference>
<proteinExistence type="predicted"/>
<dbReference type="InterPro" id="IPR032806">
    <property type="entry name" value="YbfD_N"/>
</dbReference>
<dbReference type="AlphaFoldDB" id="A0AAJ4I8K4"/>
<evidence type="ECO:0000313" key="4">
    <source>
        <dbReference type="EMBL" id="QPL52268.1"/>
    </source>
</evidence>
<dbReference type="PANTHER" id="PTHR30298:SF0">
    <property type="entry name" value="PROTEIN YBFL-RELATED"/>
    <property type="match status" value="1"/>
</dbReference>
<dbReference type="EMBL" id="CP065217">
    <property type="protein sequence ID" value="QPL52161.1"/>
    <property type="molecule type" value="Genomic_DNA"/>
</dbReference>
<name>A0AAJ4I8K4_9VIBR</name>
<dbReference type="GO" id="GO:0006313">
    <property type="term" value="P:DNA transposition"/>
    <property type="evidence" value="ECO:0007669"/>
    <property type="project" value="InterPro"/>
</dbReference>
<protein>
    <submittedName>
        <fullName evidence="5">ISAs1 family transposase</fullName>
    </submittedName>
</protein>
<sequence>MDYSEFKEHFSILSDTRQARKSTYNFFEVMFQVVTAMLCGMKTWDEIEGFGEENLTWFRKFSDYSSGVPSHDTLARIVGLIDPDEFSLCFVRWCNDIRREKSLVTHHVAIDGKSLKGTYDYSKNKCLTHMVNAYSVDTGLVLGQLKTDEKSNEITLIPQILKLIQVEDRVISLDAMGCQRAIAEDIVLRGGDYLMSVKDNQPRLHALFQSHFSFEKLAEYSSHAVEQEEAGKRGRKVIRTYITVPFTQEFGDFAVDWKGLKTLCIAVTYQKSNSESSGSLGIRYFISSKELTPVSFGELCRGHWGVESMHWWLDCVMGEDDSRITYQHAAENLSRIRQMCMNLIKLVEMKGTLKRRQLKCALNTEFREHVLFGT</sequence>
<evidence type="ECO:0000259" key="1">
    <source>
        <dbReference type="Pfam" id="PF01609"/>
    </source>
</evidence>
<organism evidence="5 7">
    <name type="scientific">Vibrio navarrensis</name>
    <dbReference type="NCBI Taxonomy" id="29495"/>
    <lineage>
        <taxon>Bacteria</taxon>
        <taxon>Pseudomonadati</taxon>
        <taxon>Pseudomonadota</taxon>
        <taxon>Gammaproteobacteria</taxon>
        <taxon>Vibrionales</taxon>
        <taxon>Vibrionaceae</taxon>
        <taxon>Vibrio</taxon>
    </lineage>
</organism>
<dbReference type="InterPro" id="IPR002559">
    <property type="entry name" value="Transposase_11"/>
</dbReference>
<evidence type="ECO:0000313" key="3">
    <source>
        <dbReference type="EMBL" id="QPL52161.1"/>
    </source>
</evidence>
<reference evidence="5 7" key="1">
    <citation type="submission" date="2020-11" db="EMBL/GenBank/DDBJ databases">
        <title>Complete and Circularized Genome Assembly of a human isolate of Vibrio navarrensis biotype pommerensis with MiSeq and MinION Sequence Data.</title>
        <authorList>
            <person name="Schwartz K."/>
            <person name="Borowiak M."/>
            <person name="Deneke C."/>
            <person name="Balau V."/>
            <person name="Metelmann C."/>
            <person name="Strauch E."/>
        </authorList>
    </citation>
    <scope>NUCLEOTIDE SEQUENCE [LARGE SCALE GENOMIC DNA]</scope>
    <source>
        <strain evidence="5 7">20-VB00237</strain>
    </source>
</reference>
<evidence type="ECO:0000259" key="2">
    <source>
        <dbReference type="Pfam" id="PF13808"/>
    </source>
</evidence>
<dbReference type="InterPro" id="IPR051698">
    <property type="entry name" value="Transposase_11-like"/>
</dbReference>
<dbReference type="RefSeq" id="WP_045571304.1">
    <property type="nucleotide sequence ID" value="NZ_CP065217.1"/>
</dbReference>
<evidence type="ECO:0000313" key="7">
    <source>
        <dbReference type="Proteomes" id="UP000594435"/>
    </source>
</evidence>
<feature type="domain" description="H repeat-associated protein N-terminal" evidence="2">
    <location>
        <begin position="8"/>
        <end position="93"/>
    </location>
</feature>
<feature type="domain" description="Transposase IS4-like" evidence="1">
    <location>
        <begin position="107"/>
        <end position="343"/>
    </location>
</feature>
<dbReference type="PANTHER" id="PTHR30298">
    <property type="entry name" value="H REPEAT-ASSOCIATED PREDICTED TRANSPOSASE"/>
    <property type="match status" value="1"/>
</dbReference>
<evidence type="ECO:0000313" key="5">
    <source>
        <dbReference type="EMBL" id="QPL52338.1"/>
    </source>
</evidence>